<evidence type="ECO:0000313" key="2">
    <source>
        <dbReference type="EMBL" id="GIZ03092.1"/>
    </source>
</evidence>
<accession>A0AAV4Y6U4</accession>
<name>A0AAV4Y6U4_CAEEX</name>
<organism evidence="2 3">
    <name type="scientific">Caerostris extrusa</name>
    <name type="common">Bark spider</name>
    <name type="synonym">Caerostris bankana</name>
    <dbReference type="NCBI Taxonomy" id="172846"/>
    <lineage>
        <taxon>Eukaryota</taxon>
        <taxon>Metazoa</taxon>
        <taxon>Ecdysozoa</taxon>
        <taxon>Arthropoda</taxon>
        <taxon>Chelicerata</taxon>
        <taxon>Arachnida</taxon>
        <taxon>Araneae</taxon>
        <taxon>Araneomorphae</taxon>
        <taxon>Entelegynae</taxon>
        <taxon>Araneoidea</taxon>
        <taxon>Araneidae</taxon>
        <taxon>Caerostris</taxon>
    </lineage>
</organism>
<keyword evidence="1" id="KW-0812">Transmembrane</keyword>
<protein>
    <submittedName>
        <fullName evidence="2">Uncharacterized protein</fullName>
    </submittedName>
</protein>
<keyword evidence="1" id="KW-0472">Membrane</keyword>
<gene>
    <name evidence="2" type="ORF">CEXT_371811</name>
</gene>
<dbReference type="AlphaFoldDB" id="A0AAV4Y6U4"/>
<reference evidence="2 3" key="1">
    <citation type="submission" date="2021-06" db="EMBL/GenBank/DDBJ databases">
        <title>Caerostris extrusa draft genome.</title>
        <authorList>
            <person name="Kono N."/>
            <person name="Arakawa K."/>
        </authorList>
    </citation>
    <scope>NUCLEOTIDE SEQUENCE [LARGE SCALE GENOMIC DNA]</scope>
</reference>
<proteinExistence type="predicted"/>
<sequence length="85" mass="9611">MQNNVRISVTMRRRPIKTPFYTLLLTFYQSKMSFVPVVFGALKDGHRCREQTPPKSDLPDLPAEHGTARPLISLASLEPCILAEN</sequence>
<evidence type="ECO:0000313" key="3">
    <source>
        <dbReference type="Proteomes" id="UP001054945"/>
    </source>
</evidence>
<keyword evidence="3" id="KW-1185">Reference proteome</keyword>
<dbReference type="EMBL" id="BPLR01001549">
    <property type="protein sequence ID" value="GIZ03092.1"/>
    <property type="molecule type" value="Genomic_DNA"/>
</dbReference>
<dbReference type="Proteomes" id="UP001054945">
    <property type="component" value="Unassembled WGS sequence"/>
</dbReference>
<feature type="transmembrane region" description="Helical" evidence="1">
    <location>
        <begin position="20"/>
        <end position="42"/>
    </location>
</feature>
<keyword evidence="1" id="KW-1133">Transmembrane helix</keyword>
<evidence type="ECO:0000256" key="1">
    <source>
        <dbReference type="SAM" id="Phobius"/>
    </source>
</evidence>
<comment type="caution">
    <text evidence="2">The sequence shown here is derived from an EMBL/GenBank/DDBJ whole genome shotgun (WGS) entry which is preliminary data.</text>
</comment>